<dbReference type="OrthoDB" id="298534at2759"/>
<evidence type="ECO:0000259" key="3">
    <source>
        <dbReference type="Pfam" id="PF13863"/>
    </source>
</evidence>
<sequence>MSSHPDIHDFQSPFRLPTDEEVFITREAERLQKQEVKEKLKDMRIWDKQTACTKGQLKRPNETDFQVKPIEEIQYQQFVRPKERNLITAALEIVSQRSKLPQNQKTENIRDYVEQKKEIFRVEMKYRILKDEREKIRKRISNKESALKRSEEMLSNDYTRFTEHIDKNKRTKEEAINRANQETQAKKEKETEIKQLEQRKAGITAEISRNEELLESLKKHKEFLDRLTPPDYLNRQKSALQYKYQQLKNEWVQKQSLEDSYESLNDLEIDSRESASSISGKKPRNKSLTKSRNLEKKFDELVVRGIIDVYSEDDQKMYFTDPDQLSTILKELEDNNLFLIELIQEMDHTLEVAKSELDYFKVKNEKKIEETRREKDMLSKSLNLNREKLSMMTRRISSIENKKESNKSAQNLRDEIGKCYASMGFENDSGLQPIEMLKIIENKINSLLNDVKFLRYAMEEKINKLEQEKETERREFVREQAQLKKEKDDNIRIAKAQERANNPSIKKIGRSGMKKVLMQQKSVEKEVKSVQKSLEVQIREFIEETAN</sequence>
<feature type="coiled-coil region" evidence="2">
    <location>
        <begin position="455"/>
        <end position="489"/>
    </location>
</feature>
<dbReference type="Pfam" id="PF13863">
    <property type="entry name" value="DUF4200"/>
    <property type="match status" value="1"/>
</dbReference>
<dbReference type="Proteomes" id="UP000187209">
    <property type="component" value="Unassembled WGS sequence"/>
</dbReference>
<feature type="coiled-coil region" evidence="2">
    <location>
        <begin position="126"/>
        <end position="213"/>
    </location>
</feature>
<dbReference type="GO" id="GO:0005856">
    <property type="term" value="C:cytoskeleton"/>
    <property type="evidence" value="ECO:0007669"/>
    <property type="project" value="UniProtKB-ARBA"/>
</dbReference>
<protein>
    <recommendedName>
        <fullName evidence="3">DUF4200 domain-containing protein</fullName>
    </recommendedName>
</protein>
<evidence type="ECO:0000256" key="1">
    <source>
        <dbReference type="ARBA" id="ARBA00023054"/>
    </source>
</evidence>
<evidence type="ECO:0000313" key="4">
    <source>
        <dbReference type="EMBL" id="OMJ78827.1"/>
    </source>
</evidence>
<dbReference type="InterPro" id="IPR025252">
    <property type="entry name" value="DUF4200"/>
</dbReference>
<feature type="domain" description="DUF4200" evidence="3">
    <location>
        <begin position="112"/>
        <end position="229"/>
    </location>
</feature>
<dbReference type="PANTHER" id="PTHR21683">
    <property type="entry name" value="COILED-COIL DOMAIN-CONTAINING PROTEIN 42 LIKE-2-LIKE-RELATED"/>
    <property type="match status" value="1"/>
</dbReference>
<dbReference type="PANTHER" id="PTHR21683:SF3">
    <property type="entry name" value="CILIA AND FLAGELLA ASSOCIATED PROTEIN 100"/>
    <property type="match status" value="1"/>
</dbReference>
<comment type="caution">
    <text evidence="4">The sequence shown here is derived from an EMBL/GenBank/DDBJ whole genome shotgun (WGS) entry which is preliminary data.</text>
</comment>
<dbReference type="InterPro" id="IPR051147">
    <property type="entry name" value="CFAP_domain-containing"/>
</dbReference>
<keyword evidence="5" id="KW-1185">Reference proteome</keyword>
<evidence type="ECO:0000313" key="5">
    <source>
        <dbReference type="Proteomes" id="UP000187209"/>
    </source>
</evidence>
<gene>
    <name evidence="4" type="ORF">SteCoe_21268</name>
</gene>
<dbReference type="AlphaFoldDB" id="A0A1R2BQ19"/>
<evidence type="ECO:0000256" key="2">
    <source>
        <dbReference type="SAM" id="Coils"/>
    </source>
</evidence>
<reference evidence="4 5" key="1">
    <citation type="submission" date="2016-11" db="EMBL/GenBank/DDBJ databases">
        <title>The macronuclear genome of Stentor coeruleus: a giant cell with tiny introns.</title>
        <authorList>
            <person name="Slabodnick M."/>
            <person name="Ruby J.G."/>
            <person name="Reiff S.B."/>
            <person name="Swart E.C."/>
            <person name="Gosai S."/>
            <person name="Prabakaran S."/>
            <person name="Witkowska E."/>
            <person name="Larue G.E."/>
            <person name="Fisher S."/>
            <person name="Freeman R.M."/>
            <person name="Gunawardena J."/>
            <person name="Chu W."/>
            <person name="Stover N.A."/>
            <person name="Gregory B.D."/>
            <person name="Nowacki M."/>
            <person name="Derisi J."/>
            <person name="Roy S.W."/>
            <person name="Marshall W.F."/>
            <person name="Sood P."/>
        </authorList>
    </citation>
    <scope>NUCLEOTIDE SEQUENCE [LARGE SCALE GENOMIC DNA]</scope>
    <source>
        <strain evidence="4">WM001</strain>
    </source>
</reference>
<name>A0A1R2BQ19_9CILI</name>
<dbReference type="EMBL" id="MPUH01000501">
    <property type="protein sequence ID" value="OMJ78827.1"/>
    <property type="molecule type" value="Genomic_DNA"/>
</dbReference>
<accession>A0A1R2BQ19</accession>
<organism evidence="4 5">
    <name type="scientific">Stentor coeruleus</name>
    <dbReference type="NCBI Taxonomy" id="5963"/>
    <lineage>
        <taxon>Eukaryota</taxon>
        <taxon>Sar</taxon>
        <taxon>Alveolata</taxon>
        <taxon>Ciliophora</taxon>
        <taxon>Postciliodesmatophora</taxon>
        <taxon>Heterotrichea</taxon>
        <taxon>Heterotrichida</taxon>
        <taxon>Stentoridae</taxon>
        <taxon>Stentor</taxon>
    </lineage>
</organism>
<proteinExistence type="predicted"/>
<keyword evidence="1 2" id="KW-0175">Coiled coil</keyword>